<dbReference type="Gene3D" id="2.115.10.20">
    <property type="entry name" value="Glycosyl hydrolase domain, family 43"/>
    <property type="match status" value="1"/>
</dbReference>
<dbReference type="Proteomes" id="UP000001357">
    <property type="component" value="Unassembled WGS sequence"/>
</dbReference>
<dbReference type="PANTHER" id="PTHR22925:SF3">
    <property type="entry name" value="GLYCOSYL HYDROLASE FAMILY PROTEIN 43"/>
    <property type="match status" value="1"/>
</dbReference>
<dbReference type="eggNOG" id="ENOG502QW2A">
    <property type="taxonomic scope" value="Eukaryota"/>
</dbReference>
<dbReference type="PROSITE" id="PS50231">
    <property type="entry name" value="RICIN_B_LECTIN"/>
    <property type="match status" value="1"/>
</dbReference>
<keyword evidence="4" id="KW-1185">Reference proteome</keyword>
<feature type="chain" id="PRO_5002742484" description="Ricin B lectin domain-containing protein" evidence="1">
    <location>
        <begin position="25"/>
        <end position="481"/>
    </location>
</feature>
<dbReference type="STRING" id="81824.A9UZF5"/>
<dbReference type="Gene3D" id="2.80.10.50">
    <property type="match status" value="1"/>
</dbReference>
<keyword evidence="1" id="KW-0732">Signal</keyword>
<dbReference type="Pfam" id="PF00652">
    <property type="entry name" value="Ricin_B_lectin"/>
    <property type="match status" value="1"/>
</dbReference>
<dbReference type="GO" id="GO:0004553">
    <property type="term" value="F:hydrolase activity, hydrolyzing O-glycosyl compounds"/>
    <property type="evidence" value="ECO:0000318"/>
    <property type="project" value="GO_Central"/>
</dbReference>
<evidence type="ECO:0000256" key="1">
    <source>
        <dbReference type="SAM" id="SignalP"/>
    </source>
</evidence>
<accession>A9UZF5</accession>
<protein>
    <recommendedName>
        <fullName evidence="2">Ricin B lectin domain-containing protein</fullName>
    </recommendedName>
</protein>
<dbReference type="RefSeq" id="XP_001745799.1">
    <property type="nucleotide sequence ID" value="XM_001745747.1"/>
</dbReference>
<dbReference type="GeneID" id="5891155"/>
<evidence type="ECO:0000313" key="3">
    <source>
        <dbReference type="EMBL" id="EDQ89223.1"/>
    </source>
</evidence>
<feature type="signal peptide" evidence="1">
    <location>
        <begin position="1"/>
        <end position="24"/>
    </location>
</feature>
<dbReference type="InParanoid" id="A9UZF5"/>
<dbReference type="InterPro" id="IPR035992">
    <property type="entry name" value="Ricin_B-like_lectins"/>
</dbReference>
<proteinExistence type="predicted"/>
<dbReference type="EMBL" id="CH991551">
    <property type="protein sequence ID" value="EDQ89223.1"/>
    <property type="molecule type" value="Genomic_DNA"/>
</dbReference>
<evidence type="ECO:0000313" key="4">
    <source>
        <dbReference type="Proteomes" id="UP000001357"/>
    </source>
</evidence>
<reference evidence="3 4" key="1">
    <citation type="journal article" date="2008" name="Nature">
        <title>The genome of the choanoflagellate Monosiga brevicollis and the origin of metazoans.</title>
        <authorList>
            <consortium name="JGI Sequencing"/>
            <person name="King N."/>
            <person name="Westbrook M.J."/>
            <person name="Young S.L."/>
            <person name="Kuo A."/>
            <person name="Abedin M."/>
            <person name="Chapman J."/>
            <person name="Fairclough S."/>
            <person name="Hellsten U."/>
            <person name="Isogai Y."/>
            <person name="Letunic I."/>
            <person name="Marr M."/>
            <person name="Pincus D."/>
            <person name="Putnam N."/>
            <person name="Rokas A."/>
            <person name="Wright K.J."/>
            <person name="Zuzow R."/>
            <person name="Dirks W."/>
            <person name="Good M."/>
            <person name="Goodstein D."/>
            <person name="Lemons D."/>
            <person name="Li W."/>
            <person name="Lyons J.B."/>
            <person name="Morris A."/>
            <person name="Nichols S."/>
            <person name="Richter D.J."/>
            <person name="Salamov A."/>
            <person name="Bork P."/>
            <person name="Lim W.A."/>
            <person name="Manning G."/>
            <person name="Miller W.T."/>
            <person name="McGinnis W."/>
            <person name="Shapiro H."/>
            <person name="Tjian R."/>
            <person name="Grigoriev I.V."/>
            <person name="Rokhsar D."/>
        </authorList>
    </citation>
    <scope>NUCLEOTIDE SEQUENCE [LARGE SCALE GENOMIC DNA]</scope>
    <source>
        <strain evidence="4">MX1 / ATCC 50154</strain>
    </source>
</reference>
<gene>
    <name evidence="3" type="ORF">MONBRDRAFT_32422</name>
</gene>
<dbReference type="AlphaFoldDB" id="A9UZF5"/>
<dbReference type="InterPro" id="IPR000772">
    <property type="entry name" value="Ricin_B_lectin"/>
</dbReference>
<sequence>MMRVWPARSAVVVICLLLVANGLASIIVPGRNGAPHWLDTDGNRIEAHGAGMLQSPQNGMWYWYGESKKTDDLSTHGINAYRASSLSGPWTFIGQVIQQSDVKTSISGPFVIERPKVIFNNKTSKYVMWFHLDDSNYQFRHAAVCTATNPEGPFEFLYALQPDDIPSLDMSLWMDPLDHQAYFVRSCDNSYVGISRLTDDYLNTTGIISTHASFEGMAFFRMNNGTFYIISSHLTGWNPNPLMLFRAANKTLDYPNWQDMGNPTNDSTSFDTQPTYVVPSYDENGTQYFVYLADNWIYGGPNGLIDASYIWLPMVIGESSITIPWRDRWDPARPFDPVPCSGVSSNTSLAFSQCDESAAAFQHWSFPQGTGPVQMTHQSHLCLGQVGIVSSDNKPQLGVVNCNASDPTQQFTFDGHSLRAASGECVDVTYCGNEVCYGRYVELYDCSSPHDNQKFAFDTEHDLWTWEDAGAQWCATACRYD</sequence>
<name>A9UZF5_MONBE</name>
<feature type="domain" description="Ricin B lectin" evidence="2">
    <location>
        <begin position="346"/>
        <end position="455"/>
    </location>
</feature>
<dbReference type="CDD" id="cd08985">
    <property type="entry name" value="GH43_CtGH43-like"/>
    <property type="match status" value="1"/>
</dbReference>
<dbReference type="SUPFAM" id="SSF75005">
    <property type="entry name" value="Arabinanase/levansucrase/invertase"/>
    <property type="match status" value="1"/>
</dbReference>
<dbReference type="SUPFAM" id="SSF50370">
    <property type="entry name" value="Ricin B-like lectins"/>
    <property type="match status" value="1"/>
</dbReference>
<dbReference type="KEGG" id="mbr:MONBRDRAFT_32422"/>
<dbReference type="InterPro" id="IPR023296">
    <property type="entry name" value="Glyco_hydro_beta-prop_sf"/>
</dbReference>
<dbReference type="OMA" id="YASQTTF"/>
<evidence type="ECO:0000259" key="2">
    <source>
        <dbReference type="Pfam" id="PF00652"/>
    </source>
</evidence>
<dbReference type="PANTHER" id="PTHR22925">
    <property type="entry name" value="GLYCOSYL HYDROLASE 43 FAMILY MEMBER"/>
    <property type="match status" value="1"/>
</dbReference>
<organism evidence="3 4">
    <name type="scientific">Monosiga brevicollis</name>
    <name type="common">Choanoflagellate</name>
    <dbReference type="NCBI Taxonomy" id="81824"/>
    <lineage>
        <taxon>Eukaryota</taxon>
        <taxon>Choanoflagellata</taxon>
        <taxon>Craspedida</taxon>
        <taxon>Salpingoecidae</taxon>
        <taxon>Monosiga</taxon>
    </lineage>
</organism>